<feature type="domain" description="Cupin type-1" evidence="14">
    <location>
        <begin position="622"/>
        <end position="770"/>
    </location>
</feature>
<keyword evidence="5" id="KW-0052">Apoplast</keyword>
<dbReference type="SMART" id="SM00835">
    <property type="entry name" value="Cupin_1"/>
    <property type="match status" value="3"/>
</dbReference>
<dbReference type="GO" id="GO:0009506">
    <property type="term" value="C:plasmodesma"/>
    <property type="evidence" value="ECO:0007669"/>
    <property type="project" value="UniProtKB-ARBA"/>
</dbReference>
<dbReference type="InterPro" id="IPR018962">
    <property type="entry name" value="DUF1995"/>
</dbReference>
<evidence type="ECO:0000259" key="14">
    <source>
        <dbReference type="SMART" id="SM00835"/>
    </source>
</evidence>
<comment type="similarity">
    <text evidence="3">Belongs to the germin family.</text>
</comment>
<dbReference type="Pfam" id="PF09353">
    <property type="entry name" value="DUF1995"/>
    <property type="match status" value="1"/>
</dbReference>
<evidence type="ECO:0000256" key="13">
    <source>
        <dbReference type="PIRSR" id="PIRSR601929-3"/>
    </source>
</evidence>
<evidence type="ECO:0000256" key="6">
    <source>
        <dbReference type="ARBA" id="ARBA00022525"/>
    </source>
</evidence>
<comment type="subunit">
    <text evidence="4">Oligomer (believed to be a pentamer but probably hexamer).</text>
</comment>
<dbReference type="CDD" id="cd02241">
    <property type="entry name" value="cupin_OxOx"/>
    <property type="match status" value="3"/>
</dbReference>
<keyword evidence="6" id="KW-0964">Secreted</keyword>
<evidence type="ECO:0000256" key="2">
    <source>
        <dbReference type="ARBA" id="ARBA00004271"/>
    </source>
</evidence>
<keyword evidence="7 11" id="KW-0479">Metal-binding</keyword>
<keyword evidence="16" id="KW-1185">Reference proteome</keyword>
<feature type="binding site" evidence="12">
    <location>
        <position position="455"/>
    </location>
    <ligand>
        <name>Mn(2+)</name>
        <dbReference type="ChEBI" id="CHEBI:29035"/>
    </ligand>
</feature>
<dbReference type="GO" id="GO:0010497">
    <property type="term" value="P:plasmodesmata-mediated intercellular transport"/>
    <property type="evidence" value="ECO:0007669"/>
    <property type="project" value="UniProtKB-ARBA"/>
</dbReference>
<dbReference type="SUPFAM" id="SSF51182">
    <property type="entry name" value="RmlC-like cupins"/>
    <property type="match status" value="3"/>
</dbReference>
<evidence type="ECO:0000256" key="10">
    <source>
        <dbReference type="ARBA" id="ARBA00023211"/>
    </source>
</evidence>
<evidence type="ECO:0000256" key="5">
    <source>
        <dbReference type="ARBA" id="ARBA00022523"/>
    </source>
</evidence>
<feature type="domain" description="Cupin type-1" evidence="14">
    <location>
        <begin position="404"/>
        <end position="548"/>
    </location>
</feature>
<feature type="binding site" evidence="11">
    <location>
        <position position="450"/>
    </location>
    <ligand>
        <name>oxalate</name>
        <dbReference type="ChEBI" id="CHEBI:30623"/>
    </ligand>
</feature>
<dbReference type="InterPro" id="IPR019780">
    <property type="entry name" value="Germin_Mn-BS"/>
</dbReference>
<sequence length="1027" mass="109128">MTDKDNKPIYELELQTMASNPLKLLPKPAILKFRTSFPKPATFIPQPLSKTISICSLSPPSSREEAISQAKSCLSSSLQKPLNNPHLLPTSKLKKQRQPRFRVEIPIADDDSPSSLASLAADLFSSLPITKKGSSPNLLLLWSSSALLEPARRAFTSSNSIFHFDIASFSNELLNSADLAVFLAPEASMLEQIRVITNCLSPKPAVLFNPKWSFEEEKGFDGQLGRFVGSFDVVYSFMGLEVRGVLSRRKGVVFKWARDGVMSGDGWVVMVEDEGKQKGDLQVVSRFKRRPEIGEVENVMYNLMAANSPVTKSPIPLSLSLTSPNSHQSMKMSSYHSLSQSLLLLLLLHSSLLFPPTAAYDPEPNQDFCVAIPNSPNSISINGFPCKPSSSVTSDDFFSTILSINLTTNDRFGANASFADVLSFPGLNTLGISLVRVVFAPAGLVQPHTHPRATELVFVTEGQLLVGFVATDGRYFSKVVGAGELFVIPMGLMHFQYNVGEVTAAATVAFNSQLPGTVIAARSLFGSKPAVPDVVLSEAFGVEEAVVKQIRAKNNQAMKIRSHHSLAPSLLLLPFLLFPPTTSYDPSPNQDFCIAIPNSSIAANGFPCKPSSSVTSDDFFFAKLSANLNTSSPVNASATLVDVLSFPALNTLGIAVASVIFGLGGLIPPHSHPLATEIVFVTKGQVLIGFVATDGRYFSKVVGPGGMFVIPIGLVHFEYNVGQGIATATVAFNSQLPGIVIPATSLFGSKSAVPDAVLREAFGVGEEGIATATVAFNSQLPGIVIPATSLFWVEVGGAGCGVANNQAMKIRSHHSLAPSLLLLPFLLFPPTTSYDPSPNQDFCIAIPNSSIAANGFPCKPSSSVTSDDFFFAKLSANLNTSSPVNASATLVDVLSFPALNTLGIAVASVIFGLGGLIPPHSHPLATEIVFVTKGQVLIGFVATDGRYFSKVVGPGGLFVIPIGLVHFEYNVGQGIATATVAFNSQLPGIVIPATSLFGSKSAVPDAVLREAFGVGEEVVQEIRAKIG</sequence>
<keyword evidence="10 11" id="KW-0464">Manganese</keyword>
<feature type="binding site" evidence="12">
    <location>
        <position position="450"/>
    </location>
    <ligand>
        <name>Mn(2+)</name>
        <dbReference type="ChEBI" id="CHEBI:29035"/>
    </ligand>
</feature>
<dbReference type="InterPro" id="IPR001929">
    <property type="entry name" value="Germin"/>
</dbReference>
<evidence type="ECO:0000256" key="12">
    <source>
        <dbReference type="PIRSR" id="PIRSR601929-2"/>
    </source>
</evidence>
<dbReference type="GO" id="GO:0048046">
    <property type="term" value="C:apoplast"/>
    <property type="evidence" value="ECO:0007669"/>
    <property type="project" value="UniProtKB-SubCell"/>
</dbReference>
<dbReference type="Pfam" id="PF00190">
    <property type="entry name" value="Cupin_1"/>
    <property type="match status" value="3"/>
</dbReference>
<evidence type="ECO:0000313" key="16">
    <source>
        <dbReference type="Proteomes" id="UP000775213"/>
    </source>
</evidence>
<dbReference type="Gene3D" id="2.60.120.10">
    <property type="entry name" value="Jelly Rolls"/>
    <property type="match status" value="3"/>
</dbReference>
<evidence type="ECO:0000313" key="15">
    <source>
        <dbReference type="EMBL" id="KAH0468641.1"/>
    </source>
</evidence>
<dbReference type="GO" id="GO:0030145">
    <property type="term" value="F:manganese ion binding"/>
    <property type="evidence" value="ECO:0007669"/>
    <property type="project" value="InterPro"/>
</dbReference>
<dbReference type="EMBL" id="JAGFBR010000003">
    <property type="protein sequence ID" value="KAH0468641.1"/>
    <property type="molecule type" value="Genomic_DNA"/>
</dbReference>
<dbReference type="InterPro" id="IPR011051">
    <property type="entry name" value="RmlC_Cupin_sf"/>
</dbReference>
<accession>A0AAV7HIA1</accession>
<organism evidence="15 16">
    <name type="scientific">Dendrobium chrysotoxum</name>
    <name type="common">Orchid</name>
    <dbReference type="NCBI Taxonomy" id="161865"/>
    <lineage>
        <taxon>Eukaryota</taxon>
        <taxon>Viridiplantae</taxon>
        <taxon>Streptophyta</taxon>
        <taxon>Embryophyta</taxon>
        <taxon>Tracheophyta</taxon>
        <taxon>Spermatophyta</taxon>
        <taxon>Magnoliopsida</taxon>
        <taxon>Liliopsida</taxon>
        <taxon>Asparagales</taxon>
        <taxon>Orchidaceae</taxon>
        <taxon>Epidendroideae</taxon>
        <taxon>Malaxideae</taxon>
        <taxon>Dendrobiinae</taxon>
        <taxon>Dendrobium</taxon>
    </lineage>
</organism>
<dbReference type="InterPro" id="IPR006045">
    <property type="entry name" value="Cupin_1"/>
</dbReference>
<name>A0AAV7HIA1_DENCH</name>
<dbReference type="PANTHER" id="PTHR31238">
    <property type="entry name" value="GERMIN-LIKE PROTEIN SUBFAMILY 3 MEMBER 3"/>
    <property type="match status" value="1"/>
</dbReference>
<feature type="domain" description="Cupin type-1" evidence="14">
    <location>
        <begin position="872"/>
        <end position="1020"/>
    </location>
</feature>
<proteinExistence type="inferred from homology"/>
<evidence type="ECO:0000256" key="1">
    <source>
        <dbReference type="ARBA" id="ARBA00003629"/>
    </source>
</evidence>
<dbReference type="PROSITE" id="PS00725">
    <property type="entry name" value="GERMIN"/>
    <property type="match status" value="3"/>
</dbReference>
<keyword evidence="9 13" id="KW-1015">Disulfide bond</keyword>
<reference evidence="15 16" key="1">
    <citation type="journal article" date="2021" name="Hortic Res">
        <title>Chromosome-scale assembly of the Dendrobium chrysotoxum genome enhances the understanding of orchid evolution.</title>
        <authorList>
            <person name="Zhang Y."/>
            <person name="Zhang G.Q."/>
            <person name="Zhang D."/>
            <person name="Liu X.D."/>
            <person name="Xu X.Y."/>
            <person name="Sun W.H."/>
            <person name="Yu X."/>
            <person name="Zhu X."/>
            <person name="Wang Z.W."/>
            <person name="Zhao X."/>
            <person name="Zhong W.Y."/>
            <person name="Chen H."/>
            <person name="Yin W.L."/>
            <person name="Huang T."/>
            <person name="Niu S.C."/>
            <person name="Liu Z.J."/>
        </authorList>
    </citation>
    <scope>NUCLEOTIDE SEQUENCE [LARGE SCALE GENOMIC DNA]</scope>
    <source>
        <strain evidence="15">Lindl</strain>
    </source>
</reference>
<feature type="binding site" evidence="11">
    <location>
        <position position="455"/>
    </location>
    <ligand>
        <name>oxalate</name>
        <dbReference type="ChEBI" id="CHEBI:30623"/>
    </ligand>
</feature>
<evidence type="ECO:0000256" key="3">
    <source>
        <dbReference type="ARBA" id="ARBA00007456"/>
    </source>
</evidence>
<evidence type="ECO:0000256" key="4">
    <source>
        <dbReference type="ARBA" id="ARBA00011268"/>
    </source>
</evidence>
<evidence type="ECO:0000256" key="11">
    <source>
        <dbReference type="PIRSR" id="PIRSR601929-1"/>
    </source>
</evidence>
<evidence type="ECO:0000256" key="8">
    <source>
        <dbReference type="ARBA" id="ARBA00022729"/>
    </source>
</evidence>
<feature type="disulfide bond" evidence="13">
    <location>
        <begin position="369"/>
        <end position="386"/>
    </location>
</feature>
<feature type="binding site" evidence="12">
    <location>
        <position position="494"/>
    </location>
    <ligand>
        <name>Mn(2+)</name>
        <dbReference type="ChEBI" id="CHEBI:29035"/>
    </ligand>
</feature>
<dbReference type="PRINTS" id="PR00325">
    <property type="entry name" value="GERMIN"/>
</dbReference>
<comment type="caution">
    <text evidence="15">The sequence shown here is derived from an EMBL/GenBank/DDBJ whole genome shotgun (WGS) entry which is preliminary data.</text>
</comment>
<dbReference type="InterPro" id="IPR014710">
    <property type="entry name" value="RmlC-like_jellyroll"/>
</dbReference>
<evidence type="ECO:0000256" key="7">
    <source>
        <dbReference type="ARBA" id="ARBA00022723"/>
    </source>
</evidence>
<dbReference type="FunFam" id="2.60.120.10:FF:000025">
    <property type="entry name" value="germin-like protein subfamily 2 member 1"/>
    <property type="match status" value="2"/>
</dbReference>
<evidence type="ECO:0000256" key="9">
    <source>
        <dbReference type="ARBA" id="ARBA00023157"/>
    </source>
</evidence>
<keyword evidence="8" id="KW-0732">Signal</keyword>
<comment type="subcellular location">
    <subcellularLocation>
        <location evidence="2">Secreted</location>
        <location evidence="2">Extracellular space</location>
        <location evidence="2">Apoplast</location>
    </subcellularLocation>
</comment>
<dbReference type="GO" id="GO:2000280">
    <property type="term" value="P:regulation of root development"/>
    <property type="evidence" value="ECO:0007669"/>
    <property type="project" value="UniProtKB-ARBA"/>
</dbReference>
<gene>
    <name evidence="15" type="ORF">IEQ34_001873</name>
</gene>
<dbReference type="Proteomes" id="UP000775213">
    <property type="component" value="Unassembled WGS sequence"/>
</dbReference>
<comment type="function">
    <text evidence="1">May play a role in plant defense. Probably has no oxalate oxidase activity even if the active site is conserved.</text>
</comment>
<dbReference type="AlphaFoldDB" id="A0AAV7HIA1"/>
<protein>
    <recommendedName>
        <fullName evidence="14">Cupin type-1 domain-containing protein</fullName>
    </recommendedName>
</protein>
<feature type="binding site" evidence="12">
    <location>
        <position position="448"/>
    </location>
    <ligand>
        <name>Mn(2+)</name>
        <dbReference type="ChEBI" id="CHEBI:29035"/>
    </ligand>
</feature>